<feature type="transmembrane region" description="Helical" evidence="6">
    <location>
        <begin position="340"/>
        <end position="365"/>
    </location>
</feature>
<dbReference type="EMBL" id="BQXS01010850">
    <property type="protein sequence ID" value="GKT34687.1"/>
    <property type="molecule type" value="Genomic_DNA"/>
</dbReference>
<keyword evidence="9" id="KW-1185">Reference proteome</keyword>
<feature type="region of interest" description="Disordered" evidence="5">
    <location>
        <begin position="503"/>
        <end position="563"/>
    </location>
</feature>
<feature type="transmembrane region" description="Helical" evidence="6">
    <location>
        <begin position="456"/>
        <end position="475"/>
    </location>
</feature>
<keyword evidence="2 6" id="KW-0812">Transmembrane</keyword>
<feature type="region of interest" description="Disordered" evidence="5">
    <location>
        <begin position="584"/>
        <end position="700"/>
    </location>
</feature>
<comment type="caution">
    <text evidence="8">The sequence shown here is derived from an EMBL/GenBank/DDBJ whole genome shotgun (WGS) entry which is preliminary data.</text>
</comment>
<evidence type="ECO:0000256" key="4">
    <source>
        <dbReference type="ARBA" id="ARBA00023136"/>
    </source>
</evidence>
<accession>A0ABQ5KQC1</accession>
<protein>
    <submittedName>
        <fullName evidence="8">Mucolipin like protein</fullName>
    </submittedName>
</protein>
<feature type="transmembrane region" description="Helical" evidence="6">
    <location>
        <begin position="30"/>
        <end position="50"/>
    </location>
</feature>
<dbReference type="Gene3D" id="1.10.287.70">
    <property type="match status" value="1"/>
</dbReference>
<name>A0ABQ5KQC1_9EUKA</name>
<dbReference type="Proteomes" id="UP001057375">
    <property type="component" value="Unassembled WGS sequence"/>
</dbReference>
<feature type="transmembrane region" description="Helical" evidence="6">
    <location>
        <begin position="251"/>
        <end position="269"/>
    </location>
</feature>
<keyword evidence="3 6" id="KW-1133">Transmembrane helix</keyword>
<dbReference type="PANTHER" id="PTHR12127:SF7">
    <property type="entry name" value="SD02261P"/>
    <property type="match status" value="1"/>
</dbReference>
<dbReference type="InterPro" id="IPR013122">
    <property type="entry name" value="PKD1_2_channel"/>
</dbReference>
<dbReference type="Pfam" id="PF08016">
    <property type="entry name" value="PKD_channel"/>
    <property type="match status" value="1"/>
</dbReference>
<feature type="compositionally biased region" description="Basic and acidic residues" evidence="5">
    <location>
        <begin position="627"/>
        <end position="644"/>
    </location>
</feature>
<dbReference type="InterPro" id="IPR039031">
    <property type="entry name" value="Mucolipin"/>
</dbReference>
<feature type="compositionally biased region" description="Basic and acidic residues" evidence="5">
    <location>
        <begin position="680"/>
        <end position="700"/>
    </location>
</feature>
<evidence type="ECO:0000313" key="8">
    <source>
        <dbReference type="EMBL" id="GKT34687.1"/>
    </source>
</evidence>
<evidence type="ECO:0000256" key="3">
    <source>
        <dbReference type="ARBA" id="ARBA00022989"/>
    </source>
</evidence>
<evidence type="ECO:0000256" key="1">
    <source>
        <dbReference type="ARBA" id="ARBA00004141"/>
    </source>
</evidence>
<sequence length="760" mass="87670">MVETKYRSVMSLEEKFYLSPWQKWKTYGRFPWKFTLHVLGLLFSSFIILLPHQTILRYSDAAETTFANLLVMDTLGDPDAKTKEYYLFSVDDSLDSFQYFRDHYMNLVEDSVDEFFYSSCDDTFQKVQDPYIEVTITYFQGPNKEQRLPNLGKRTYIWNSTDDFAPFDGDYDDIQQLFFDIANVSLKAGVQSSAEWYTHHMVGYNWKIQQSYDFSLDGGRIRMKQENMMTPLSHSFGWNVTAFPIRLILDLLLGVVSIWSFSLSIKALSRSFSILKQVKKRTSAKTLTQRQLTRLFAKGGITWEQLPSRDKYRFFNMWFVFTIICDLGNAGYSICDIINVFSTLVSFSFTNMLLGLGCSFAWFNIMRYFEFKKRFYMLVLALKKAIPTIVVYLISIFPVFFGFAFFGVAVFGFESEKFRDFGQSCVTLFAVLHGDVILETFDAIYNISPLVSRTFMYIYVTLFICVALNIFISILEEAYQYAAERIFGSHMFTKTHEILHEKRGQQAPVRPAMDEPGQGGPPVASGSVPQPVPPGPTHTAIPLDGATGSTVSSAVPAPGDHHLDELHEDDNLSHMLFRKTLVIGEGKDSESESILSESEEEGGRGEMDHLLREADRRHRERMMQMPADEREKEREKMEKRRKESEESEALSDLKFKKVESAPTSTESSSSEARRKRRMRELKDKRGEGRRRSERGRREKEEMAALMKKVALESATLVLKKAMGMKFIGLQEKEHEEDSTEEKRYGTIVDRRDELGPEFLE</sequence>
<evidence type="ECO:0000259" key="7">
    <source>
        <dbReference type="Pfam" id="PF08016"/>
    </source>
</evidence>
<reference evidence="8" key="1">
    <citation type="submission" date="2022-03" db="EMBL/GenBank/DDBJ databases">
        <title>Draft genome sequence of Aduncisulcus paluster, a free-living microaerophilic Fornicata.</title>
        <authorList>
            <person name="Yuyama I."/>
            <person name="Kume K."/>
            <person name="Tamura T."/>
            <person name="Inagaki Y."/>
            <person name="Hashimoto T."/>
        </authorList>
    </citation>
    <scope>NUCLEOTIDE SEQUENCE</scope>
    <source>
        <strain evidence="8">NY0171</strain>
    </source>
</reference>
<evidence type="ECO:0000256" key="5">
    <source>
        <dbReference type="SAM" id="MobiDB-lite"/>
    </source>
</evidence>
<comment type="subcellular location">
    <subcellularLocation>
        <location evidence="1">Membrane</location>
        <topology evidence="1">Multi-pass membrane protein</topology>
    </subcellularLocation>
</comment>
<feature type="transmembrane region" description="Helical" evidence="6">
    <location>
        <begin position="386"/>
        <end position="413"/>
    </location>
</feature>
<evidence type="ECO:0000256" key="6">
    <source>
        <dbReference type="SAM" id="Phobius"/>
    </source>
</evidence>
<feature type="domain" description="Polycystin cation channel PKD1/PKD2" evidence="7">
    <location>
        <begin position="349"/>
        <end position="480"/>
    </location>
</feature>
<evidence type="ECO:0000313" key="9">
    <source>
        <dbReference type="Proteomes" id="UP001057375"/>
    </source>
</evidence>
<organism evidence="8 9">
    <name type="scientific">Aduncisulcus paluster</name>
    <dbReference type="NCBI Taxonomy" id="2918883"/>
    <lineage>
        <taxon>Eukaryota</taxon>
        <taxon>Metamonada</taxon>
        <taxon>Carpediemonas-like organisms</taxon>
        <taxon>Aduncisulcus</taxon>
    </lineage>
</organism>
<feature type="compositionally biased region" description="Basic and acidic residues" evidence="5">
    <location>
        <begin position="732"/>
        <end position="754"/>
    </location>
</feature>
<feature type="transmembrane region" description="Helical" evidence="6">
    <location>
        <begin position="314"/>
        <end position="334"/>
    </location>
</feature>
<feature type="compositionally biased region" description="Basic and acidic residues" evidence="5">
    <location>
        <begin position="601"/>
        <end position="617"/>
    </location>
</feature>
<proteinExistence type="predicted"/>
<feature type="region of interest" description="Disordered" evidence="5">
    <location>
        <begin position="732"/>
        <end position="760"/>
    </location>
</feature>
<dbReference type="PANTHER" id="PTHR12127">
    <property type="entry name" value="MUCOLIPIN"/>
    <property type="match status" value="1"/>
</dbReference>
<gene>
    <name evidence="8" type="ORF">ADUPG1_007995</name>
</gene>
<keyword evidence="4 6" id="KW-0472">Membrane</keyword>
<feature type="compositionally biased region" description="Low complexity" evidence="5">
    <location>
        <begin position="660"/>
        <end position="670"/>
    </location>
</feature>
<evidence type="ECO:0000256" key="2">
    <source>
        <dbReference type="ARBA" id="ARBA00022692"/>
    </source>
</evidence>